<dbReference type="Proteomes" id="UP001344906">
    <property type="component" value="Unassembled WGS sequence"/>
</dbReference>
<gene>
    <name evidence="1" type="ORF">KDH_77070</name>
</gene>
<proteinExistence type="predicted"/>
<protein>
    <submittedName>
        <fullName evidence="1">Uncharacterized protein</fullName>
    </submittedName>
</protein>
<name>A0ABQ6G4W9_9CHLR</name>
<sequence>MERLLTTEEIFTLAREHKVLARWKKIQRLATDICGDRAHKVIISIEIRNATDTFPGTHFVAIYDKKDQFVWGDGVFPNANNAKEIFHHRNFNIIPYDEKYDFARDKDALFAQFPPFDEMYQKQSPLTSFCATDLAEYGTDSVDKLDQAPSLSFPDAYIKEGDSYQHILKPAEVMHLAEMHHEYHNWDKVRKIVRDAYGPQASLAIVQSYPMYNDDGGYYSLPEFREIQDKHGNTLQPNPTLPAWQNGDILKAAFPYDPDEFMLYTIKGEEYNWNNVDFPTFVGNLSEWELRSNVDTLLEHAGIFTSHTYNLDLPPAVPPEVYISSH</sequence>
<organism evidence="1 2">
    <name type="scientific">Dictyobacter halimunensis</name>
    <dbReference type="NCBI Taxonomy" id="3026934"/>
    <lineage>
        <taxon>Bacteria</taxon>
        <taxon>Bacillati</taxon>
        <taxon>Chloroflexota</taxon>
        <taxon>Ktedonobacteria</taxon>
        <taxon>Ktedonobacterales</taxon>
        <taxon>Dictyobacteraceae</taxon>
        <taxon>Dictyobacter</taxon>
    </lineage>
</organism>
<dbReference type="RefSeq" id="WP_338258113.1">
    <property type="nucleotide sequence ID" value="NZ_BSRI01000002.1"/>
</dbReference>
<comment type="caution">
    <text evidence="1">The sequence shown here is derived from an EMBL/GenBank/DDBJ whole genome shotgun (WGS) entry which is preliminary data.</text>
</comment>
<evidence type="ECO:0000313" key="1">
    <source>
        <dbReference type="EMBL" id="GLV60888.1"/>
    </source>
</evidence>
<keyword evidence="2" id="KW-1185">Reference proteome</keyword>
<reference evidence="1 2" key="1">
    <citation type="submission" date="2023-02" db="EMBL/GenBank/DDBJ databases">
        <title>Dictyobacter halimunensis sp. nov., a new member of the class Ktedonobacteria from forest soil in a geothermal area.</title>
        <authorList>
            <person name="Rachmania M.K."/>
            <person name="Ningsih F."/>
            <person name="Sakai Y."/>
            <person name="Yabe S."/>
            <person name="Yokota A."/>
            <person name="Sjamsuridzal W."/>
        </authorList>
    </citation>
    <scope>NUCLEOTIDE SEQUENCE [LARGE SCALE GENOMIC DNA]</scope>
    <source>
        <strain evidence="1 2">S3.2.2.5</strain>
    </source>
</reference>
<evidence type="ECO:0000313" key="2">
    <source>
        <dbReference type="Proteomes" id="UP001344906"/>
    </source>
</evidence>
<dbReference type="EMBL" id="BSRI01000002">
    <property type="protein sequence ID" value="GLV60888.1"/>
    <property type="molecule type" value="Genomic_DNA"/>
</dbReference>
<accession>A0ABQ6G4W9</accession>